<name>A0A366DPX5_9NOCA</name>
<comment type="caution">
    <text evidence="1">The sequence shown here is derived from an EMBL/GenBank/DDBJ whole genome shotgun (WGS) entry which is preliminary data.</text>
</comment>
<dbReference type="Proteomes" id="UP000252586">
    <property type="component" value="Unassembled WGS sequence"/>
</dbReference>
<dbReference type="OrthoDB" id="9767239at2"/>
<organism evidence="1 2">
    <name type="scientific">Nocardia puris</name>
    <dbReference type="NCBI Taxonomy" id="208602"/>
    <lineage>
        <taxon>Bacteria</taxon>
        <taxon>Bacillati</taxon>
        <taxon>Actinomycetota</taxon>
        <taxon>Actinomycetes</taxon>
        <taxon>Mycobacteriales</taxon>
        <taxon>Nocardiaceae</taxon>
        <taxon>Nocardia</taxon>
    </lineage>
</organism>
<dbReference type="AlphaFoldDB" id="A0A366DPX5"/>
<dbReference type="RefSeq" id="WP_067503752.1">
    <property type="nucleotide sequence ID" value="NZ_QNRE01000004.1"/>
</dbReference>
<keyword evidence="2" id="KW-1185">Reference proteome</keyword>
<evidence type="ECO:0000313" key="1">
    <source>
        <dbReference type="EMBL" id="RBO91324.1"/>
    </source>
</evidence>
<evidence type="ECO:0000313" key="2">
    <source>
        <dbReference type="Proteomes" id="UP000252586"/>
    </source>
</evidence>
<dbReference type="EMBL" id="QNRE01000004">
    <property type="protein sequence ID" value="RBO91324.1"/>
    <property type="molecule type" value="Genomic_DNA"/>
</dbReference>
<proteinExistence type="predicted"/>
<gene>
    <name evidence="1" type="ORF">DFR74_10426</name>
</gene>
<reference evidence="1 2" key="1">
    <citation type="submission" date="2018-06" db="EMBL/GenBank/DDBJ databases">
        <title>Genomic Encyclopedia of Type Strains, Phase IV (KMG-IV): sequencing the most valuable type-strain genomes for metagenomic binning, comparative biology and taxonomic classification.</title>
        <authorList>
            <person name="Goeker M."/>
        </authorList>
    </citation>
    <scope>NUCLEOTIDE SEQUENCE [LARGE SCALE GENOMIC DNA]</scope>
    <source>
        <strain evidence="1 2">DSM 44599</strain>
    </source>
</reference>
<sequence>MTRRIALHTDASFQRHDGTYVVLVEDGQMGYSEHNGPWASPERAEEYVREQNALLGLSELEAYAIYWSSHTGRPAAEWMADATARPESEVQCAHGGPISAEDCLACAEQVRVEHVADLVGITSPGAELNQILCRSCGCRIVHRVHIGTPIWSGPREG</sequence>
<protein>
    <submittedName>
        <fullName evidence="1">Uncharacterized protein</fullName>
    </submittedName>
</protein>
<dbReference type="STRING" id="1210090.GCA_001613185_00913"/>
<accession>A0A366DPX5</accession>